<accession>A0AAJ1EU25</accession>
<dbReference type="SUPFAM" id="SSF48371">
    <property type="entry name" value="ARM repeat"/>
    <property type="match status" value="1"/>
</dbReference>
<name>A0AAJ1EU25_9BACT</name>
<evidence type="ECO:0000313" key="1">
    <source>
        <dbReference type="EMBL" id="MBZ0160769.1"/>
    </source>
</evidence>
<sequence length="509" mass="56260">MNEQDLAKYASQLYSRVPLLGPRLRREACRKLAEDSSSGAIPYLIEALRSDDSDVRLTADAALRALKDAAAIDILCVLWTKGRDEQLGRIVAERRYVARKPVEVRVLSALKANRPELAGESEAAVRPLMDAENDRDQEIAKCAKAALRMLTNTGAVDALCEFAIADPDGAVAAVVKEVGYQPQRIGRRCVLFLLTGQLQHYFDLDVELQHLRVEYRAGDERLRRRIGELIRRSGDTRLSGLFRESRRRKIASELTEQEAATVLDNCARNRQWSEIFALLFQIPLVSAVAALDLLGRSGWRPENPAEAALLDELIEHRSAVGEIPERAPAPGVAFGAALARWIERGRSAEFVGQPPDTLRKNMLRGSPLDAVVALAALASSGAITAGDIEKVRTHRHWLVRLACLALCEITPQFVFSETPTGRDSGRIWFERLAPAVLDGALYRRRAVSFSADQLDALQAALTQGGDRKNGRWACGRLIEALARHRLRGAIAVDEQMTVEITETAIEVEE</sequence>
<evidence type="ECO:0000313" key="2">
    <source>
        <dbReference type="Proteomes" id="UP001197609"/>
    </source>
</evidence>
<dbReference type="Proteomes" id="UP001197609">
    <property type="component" value="Unassembled WGS sequence"/>
</dbReference>
<organism evidence="1 2">
    <name type="scientific">Candidatus Methylomirabilis tolerans</name>
    <dbReference type="NCBI Taxonomy" id="3123416"/>
    <lineage>
        <taxon>Bacteria</taxon>
        <taxon>Candidatus Methylomirabilota</taxon>
        <taxon>Candidatus Methylomirabilia</taxon>
        <taxon>Candidatus Methylomirabilales</taxon>
        <taxon>Candidatus Methylomirabilaceae</taxon>
        <taxon>Candidatus Methylomirabilis</taxon>
    </lineage>
</organism>
<protein>
    <submittedName>
        <fullName evidence="1">HEAT repeat domain-containing protein</fullName>
    </submittedName>
</protein>
<comment type="caution">
    <text evidence="1">The sequence shown here is derived from an EMBL/GenBank/DDBJ whole genome shotgun (WGS) entry which is preliminary data.</text>
</comment>
<dbReference type="Pfam" id="PF13646">
    <property type="entry name" value="HEAT_2"/>
    <property type="match status" value="1"/>
</dbReference>
<reference evidence="1 2" key="1">
    <citation type="journal article" date="2021" name="bioRxiv">
        <title>Unraveling nitrogen, sulfur and carbon metabolic pathways and microbial community transcriptional responses to substrate deprivation and toxicity stresses in a bioreactor mimicking anoxic brackish coastal sediment conditions.</title>
        <authorList>
            <person name="Martins P.D."/>
            <person name="Echeveste M.J."/>
            <person name="Arshad A."/>
            <person name="Kurth J."/>
            <person name="Ouboter H."/>
            <person name="Jetten M.S.M."/>
            <person name="Welte C.U."/>
        </authorList>
    </citation>
    <scope>NUCLEOTIDE SEQUENCE [LARGE SCALE GENOMIC DNA]</scope>
    <source>
        <strain evidence="1">MAG_38</strain>
    </source>
</reference>
<dbReference type="InterPro" id="IPR011989">
    <property type="entry name" value="ARM-like"/>
</dbReference>
<proteinExistence type="predicted"/>
<dbReference type="EMBL" id="JAIOIU010000146">
    <property type="protein sequence ID" value="MBZ0160769.1"/>
    <property type="molecule type" value="Genomic_DNA"/>
</dbReference>
<gene>
    <name evidence="1" type="ORF">K8G79_11650</name>
</gene>
<dbReference type="InterPro" id="IPR016024">
    <property type="entry name" value="ARM-type_fold"/>
</dbReference>
<dbReference type="AlphaFoldDB" id="A0AAJ1EU25"/>
<dbReference type="Gene3D" id="1.25.10.10">
    <property type="entry name" value="Leucine-rich Repeat Variant"/>
    <property type="match status" value="1"/>
</dbReference>